<evidence type="ECO:0000313" key="2">
    <source>
        <dbReference type="EMBL" id="KAK6181231.1"/>
    </source>
</evidence>
<keyword evidence="3" id="KW-1185">Reference proteome</keyword>
<organism evidence="2 3">
    <name type="scientific">Patella caerulea</name>
    <name type="common">Rayed Mediterranean limpet</name>
    <dbReference type="NCBI Taxonomy" id="87958"/>
    <lineage>
        <taxon>Eukaryota</taxon>
        <taxon>Metazoa</taxon>
        <taxon>Spiralia</taxon>
        <taxon>Lophotrochozoa</taxon>
        <taxon>Mollusca</taxon>
        <taxon>Gastropoda</taxon>
        <taxon>Patellogastropoda</taxon>
        <taxon>Patelloidea</taxon>
        <taxon>Patellidae</taxon>
        <taxon>Patella</taxon>
    </lineage>
</organism>
<feature type="region of interest" description="Disordered" evidence="1">
    <location>
        <begin position="112"/>
        <end position="141"/>
    </location>
</feature>
<sequence>MTANSMGAFGAYKHAYSRYVEEQARQGNPNCGTPNQEDVVTWVTKRYIPTDLRLSAPVPRHKIITTHLPQIEDHWIIVNDPPLRCFERRDDRIYSSHPSSRSQEWSTLRQTLPSRGTMNKPNPPCWGTGHGTPSTTADKHPKRFPIVNSPMTRYVDAMHLTNRLFKLH</sequence>
<dbReference type="EMBL" id="JAZGQO010000007">
    <property type="protein sequence ID" value="KAK6181231.1"/>
    <property type="molecule type" value="Genomic_DNA"/>
</dbReference>
<dbReference type="Proteomes" id="UP001347796">
    <property type="component" value="Unassembled WGS sequence"/>
</dbReference>
<proteinExistence type="predicted"/>
<protein>
    <submittedName>
        <fullName evidence="2">Uncharacterized protein</fullName>
    </submittedName>
</protein>
<reference evidence="2 3" key="1">
    <citation type="submission" date="2024-01" db="EMBL/GenBank/DDBJ databases">
        <title>The genome of the rayed Mediterranean limpet Patella caerulea (Linnaeus, 1758).</title>
        <authorList>
            <person name="Anh-Thu Weber A."/>
            <person name="Halstead-Nussloch G."/>
        </authorList>
    </citation>
    <scope>NUCLEOTIDE SEQUENCE [LARGE SCALE GENOMIC DNA]</scope>
    <source>
        <strain evidence="2">AATW-2023a</strain>
        <tissue evidence="2">Whole specimen</tissue>
    </source>
</reference>
<dbReference type="AlphaFoldDB" id="A0AAN8JNM9"/>
<evidence type="ECO:0000256" key="1">
    <source>
        <dbReference type="SAM" id="MobiDB-lite"/>
    </source>
</evidence>
<dbReference type="Pfam" id="PF22593">
    <property type="entry name" value="SPMIP11"/>
    <property type="match status" value="1"/>
</dbReference>
<gene>
    <name evidence="2" type="ORF">SNE40_009131</name>
</gene>
<comment type="caution">
    <text evidence="2">The sequence shown here is derived from an EMBL/GenBank/DDBJ whole genome shotgun (WGS) entry which is preliminary data.</text>
</comment>
<accession>A0AAN8JNM9</accession>
<name>A0AAN8JNM9_PATCE</name>
<evidence type="ECO:0000313" key="3">
    <source>
        <dbReference type="Proteomes" id="UP001347796"/>
    </source>
</evidence>